<dbReference type="SFLD" id="SFLDG00358">
    <property type="entry name" value="Main_(cytGST)"/>
    <property type="match status" value="1"/>
</dbReference>
<dbReference type="Proteomes" id="UP000199706">
    <property type="component" value="Unassembled WGS sequence"/>
</dbReference>
<dbReference type="SFLD" id="SFLDS00019">
    <property type="entry name" value="Glutathione_Transferase_(cytos"/>
    <property type="match status" value="1"/>
</dbReference>
<feature type="domain" description="GST C-terminal" evidence="2">
    <location>
        <begin position="87"/>
        <end position="215"/>
    </location>
</feature>
<dbReference type="GO" id="GO:0016740">
    <property type="term" value="F:transferase activity"/>
    <property type="evidence" value="ECO:0007669"/>
    <property type="project" value="UniProtKB-KW"/>
</dbReference>
<dbReference type="PROSITE" id="PS50405">
    <property type="entry name" value="GST_CTER"/>
    <property type="match status" value="1"/>
</dbReference>
<dbReference type="PANTHER" id="PTHR44051">
    <property type="entry name" value="GLUTATHIONE S-TRANSFERASE-RELATED"/>
    <property type="match status" value="1"/>
</dbReference>
<dbReference type="InterPro" id="IPR036249">
    <property type="entry name" value="Thioredoxin-like_sf"/>
</dbReference>
<dbReference type="CDD" id="cd03188">
    <property type="entry name" value="GST_C_Beta"/>
    <property type="match status" value="1"/>
</dbReference>
<dbReference type="RefSeq" id="WP_090690241.1">
    <property type="nucleotide sequence ID" value="NZ_CADERL010000018.1"/>
</dbReference>
<dbReference type="Gene3D" id="3.40.30.10">
    <property type="entry name" value="Glutaredoxin"/>
    <property type="match status" value="1"/>
</dbReference>
<dbReference type="Pfam" id="PF13409">
    <property type="entry name" value="GST_N_2"/>
    <property type="match status" value="1"/>
</dbReference>
<name>A0A1G8HR27_9BURK</name>
<dbReference type="InterPro" id="IPR010987">
    <property type="entry name" value="Glutathione-S-Trfase_C-like"/>
</dbReference>
<proteinExistence type="predicted"/>
<feature type="domain" description="GST N-terminal" evidence="1">
    <location>
        <begin position="1"/>
        <end position="81"/>
    </location>
</feature>
<organism evidence="3 4">
    <name type="scientific">Paraburkholderia phenazinium</name>
    <dbReference type="NCBI Taxonomy" id="60549"/>
    <lineage>
        <taxon>Bacteria</taxon>
        <taxon>Pseudomonadati</taxon>
        <taxon>Pseudomonadota</taxon>
        <taxon>Betaproteobacteria</taxon>
        <taxon>Burkholderiales</taxon>
        <taxon>Burkholderiaceae</taxon>
        <taxon>Paraburkholderia</taxon>
    </lineage>
</organism>
<evidence type="ECO:0000313" key="3">
    <source>
        <dbReference type="EMBL" id="SDI08941.1"/>
    </source>
</evidence>
<dbReference type="OrthoDB" id="8772754at2"/>
<evidence type="ECO:0000313" key="4">
    <source>
        <dbReference type="Proteomes" id="UP000199706"/>
    </source>
</evidence>
<dbReference type="PANTHER" id="PTHR44051:SF21">
    <property type="entry name" value="GLUTATHIONE S-TRANSFERASE FAMILY PROTEIN"/>
    <property type="match status" value="1"/>
</dbReference>
<sequence length="215" mass="23877">MTYALYYSPGAASMAVHWMLIEAQIPFEARLINIDEGAQHDPEYRRLNPAGRVPTLIVDGVPRHESTALLMLLAERHPAAGLAPAPGSPERAEWLELMVFMANTVLPAMRDWFYAGEDGDPAGAEAVQALARRRIEQSWDRLDALLADGRAYLVGGKLSTADFLAVMLMRWSRNMPRKALAWPHLAVYIGKLRALPSFIELNVREGLSDWSNPAS</sequence>
<accession>A0A1G8HR27</accession>
<dbReference type="Pfam" id="PF00043">
    <property type="entry name" value="GST_C"/>
    <property type="match status" value="1"/>
</dbReference>
<dbReference type="SFLD" id="SFLDG01150">
    <property type="entry name" value="Main.1:_Beta-like"/>
    <property type="match status" value="1"/>
</dbReference>
<reference evidence="3 4" key="1">
    <citation type="submission" date="2016-10" db="EMBL/GenBank/DDBJ databases">
        <authorList>
            <person name="de Groot N.N."/>
        </authorList>
    </citation>
    <scope>NUCLEOTIDE SEQUENCE [LARGE SCALE GENOMIC DNA]</scope>
    <source>
        <strain evidence="3 4">LMG 2247</strain>
    </source>
</reference>
<dbReference type="InterPro" id="IPR040079">
    <property type="entry name" value="Glutathione_S-Trfase"/>
</dbReference>
<evidence type="ECO:0000259" key="1">
    <source>
        <dbReference type="PROSITE" id="PS50404"/>
    </source>
</evidence>
<gene>
    <name evidence="3" type="ORF">SAMN05216466_11733</name>
</gene>
<dbReference type="InterPro" id="IPR004045">
    <property type="entry name" value="Glutathione_S-Trfase_N"/>
</dbReference>
<keyword evidence="3" id="KW-0808">Transferase</keyword>
<dbReference type="PROSITE" id="PS50404">
    <property type="entry name" value="GST_NTER"/>
    <property type="match status" value="1"/>
</dbReference>
<dbReference type="SUPFAM" id="SSF52833">
    <property type="entry name" value="Thioredoxin-like"/>
    <property type="match status" value="1"/>
</dbReference>
<dbReference type="CDD" id="cd03057">
    <property type="entry name" value="GST_N_Beta"/>
    <property type="match status" value="1"/>
</dbReference>
<dbReference type="AlphaFoldDB" id="A0A1G8HR27"/>
<dbReference type="InterPro" id="IPR036282">
    <property type="entry name" value="Glutathione-S-Trfase_C_sf"/>
</dbReference>
<dbReference type="SUPFAM" id="SSF47616">
    <property type="entry name" value="GST C-terminal domain-like"/>
    <property type="match status" value="1"/>
</dbReference>
<evidence type="ECO:0000259" key="2">
    <source>
        <dbReference type="PROSITE" id="PS50405"/>
    </source>
</evidence>
<dbReference type="InterPro" id="IPR004046">
    <property type="entry name" value="GST_C"/>
</dbReference>
<dbReference type="EMBL" id="FNCJ01000017">
    <property type="protein sequence ID" value="SDI08941.1"/>
    <property type="molecule type" value="Genomic_DNA"/>
</dbReference>
<protein>
    <submittedName>
        <fullName evidence="3">Glutathione S-transferase</fullName>
    </submittedName>
</protein>
<dbReference type="Gene3D" id="1.20.1050.10">
    <property type="match status" value="1"/>
</dbReference>